<gene>
    <name evidence="1" type="ORF">DICVIV_05670</name>
</gene>
<evidence type="ECO:0000313" key="2">
    <source>
        <dbReference type="Proteomes" id="UP000053766"/>
    </source>
</evidence>
<name>A0A0D8Y0T7_DICVI</name>
<reference evidence="2" key="2">
    <citation type="journal article" date="2016" name="Sci. Rep.">
        <title>Dictyocaulus viviparus genome, variome and transcriptome elucidate lungworm biology and support future intervention.</title>
        <authorList>
            <person name="McNulty S.N."/>
            <person name="Strube C."/>
            <person name="Rosa B.A."/>
            <person name="Martin J.C."/>
            <person name="Tyagi R."/>
            <person name="Choi Y.J."/>
            <person name="Wang Q."/>
            <person name="Hallsworth Pepin K."/>
            <person name="Zhang X."/>
            <person name="Ozersky P."/>
            <person name="Wilson R.K."/>
            <person name="Sternberg P.W."/>
            <person name="Gasser R.B."/>
            <person name="Mitreva M."/>
        </authorList>
    </citation>
    <scope>NUCLEOTIDE SEQUENCE [LARGE SCALE GENOMIC DNA]</scope>
    <source>
        <strain evidence="2">HannoverDv2000</strain>
    </source>
</reference>
<dbReference type="OrthoDB" id="10529656at2759"/>
<keyword evidence="2" id="KW-1185">Reference proteome</keyword>
<sequence>MSFKSGKRYNVKVCDWHLHGPVIPKRALEMIGTMLLLKKIPTPIVKMIMQGQTYEYCTPMSTIDLYIRGLNMKQFDWLCQYVRHRYSGNLDTLKSKMGYMELTAFERLCVVEYERQVESLRAKKDENDCNSLEMDWDDHVELPSKTTLFPVNLQHLSEVERSLSDSRTIAEENTGNGTERHQSLFAVTNQLNNMLEFAGYNVNVIFFAGI</sequence>
<evidence type="ECO:0000313" key="1">
    <source>
        <dbReference type="EMBL" id="KJH48206.1"/>
    </source>
</evidence>
<dbReference type="Proteomes" id="UP000053766">
    <property type="component" value="Unassembled WGS sequence"/>
</dbReference>
<dbReference type="EMBL" id="KN716275">
    <property type="protein sequence ID" value="KJH48206.1"/>
    <property type="molecule type" value="Genomic_DNA"/>
</dbReference>
<accession>A0A0D8Y0T7</accession>
<reference evidence="1 2" key="1">
    <citation type="submission" date="2013-11" db="EMBL/GenBank/DDBJ databases">
        <title>Draft genome of the bovine lungworm Dictyocaulus viviparus.</title>
        <authorList>
            <person name="Mitreva M."/>
        </authorList>
    </citation>
    <scope>NUCLEOTIDE SEQUENCE [LARGE SCALE GENOMIC DNA]</scope>
    <source>
        <strain evidence="1 2">HannoverDv2000</strain>
    </source>
</reference>
<organism evidence="1 2">
    <name type="scientific">Dictyocaulus viviparus</name>
    <name type="common">Bovine lungworm</name>
    <dbReference type="NCBI Taxonomy" id="29172"/>
    <lineage>
        <taxon>Eukaryota</taxon>
        <taxon>Metazoa</taxon>
        <taxon>Ecdysozoa</taxon>
        <taxon>Nematoda</taxon>
        <taxon>Chromadorea</taxon>
        <taxon>Rhabditida</taxon>
        <taxon>Rhabditina</taxon>
        <taxon>Rhabditomorpha</taxon>
        <taxon>Strongyloidea</taxon>
        <taxon>Metastrongylidae</taxon>
        <taxon>Dictyocaulus</taxon>
    </lineage>
</organism>
<dbReference type="AlphaFoldDB" id="A0A0D8Y0T7"/>
<proteinExistence type="predicted"/>
<protein>
    <submittedName>
        <fullName evidence="1">Uncharacterized protein</fullName>
    </submittedName>
</protein>